<evidence type="ECO:0000256" key="1">
    <source>
        <dbReference type="SAM" id="Coils"/>
    </source>
</evidence>
<organism evidence="3 4">
    <name type="scientific">Perkinsus olseni</name>
    <name type="common">Perkinsus atlanticus</name>
    <dbReference type="NCBI Taxonomy" id="32597"/>
    <lineage>
        <taxon>Eukaryota</taxon>
        <taxon>Sar</taxon>
        <taxon>Alveolata</taxon>
        <taxon>Perkinsozoa</taxon>
        <taxon>Perkinsea</taxon>
        <taxon>Perkinsida</taxon>
        <taxon>Perkinsidae</taxon>
        <taxon>Perkinsus</taxon>
    </lineage>
</organism>
<feature type="coiled-coil region" evidence="1">
    <location>
        <begin position="47"/>
        <end position="74"/>
    </location>
</feature>
<dbReference type="AlphaFoldDB" id="A0A7J6LY14"/>
<keyword evidence="2" id="KW-1133">Transmembrane helix</keyword>
<comment type="caution">
    <text evidence="3">The sequence shown here is derived from an EMBL/GenBank/DDBJ whole genome shotgun (WGS) entry which is preliminary data.</text>
</comment>
<feature type="transmembrane region" description="Helical" evidence="2">
    <location>
        <begin position="6"/>
        <end position="28"/>
    </location>
</feature>
<keyword evidence="2" id="KW-0812">Transmembrane</keyword>
<proteinExistence type="predicted"/>
<name>A0A7J6LY14_PEROL</name>
<evidence type="ECO:0000313" key="3">
    <source>
        <dbReference type="EMBL" id="KAF4664173.1"/>
    </source>
</evidence>
<reference evidence="3 4" key="1">
    <citation type="submission" date="2020-04" db="EMBL/GenBank/DDBJ databases">
        <title>Perkinsus olseni comparative genomics.</title>
        <authorList>
            <person name="Bogema D.R."/>
        </authorList>
    </citation>
    <scope>NUCLEOTIDE SEQUENCE [LARGE SCALE GENOMIC DNA]</scope>
    <source>
        <strain evidence="3">ATCC PRA-179</strain>
    </source>
</reference>
<dbReference type="EMBL" id="JABAHT010000123">
    <property type="protein sequence ID" value="KAF4664173.1"/>
    <property type="molecule type" value="Genomic_DNA"/>
</dbReference>
<accession>A0A7J6LY14</accession>
<protein>
    <submittedName>
        <fullName evidence="3">Uncharacterized protein</fullName>
    </submittedName>
</protein>
<keyword evidence="1" id="KW-0175">Coiled coil</keyword>
<evidence type="ECO:0000256" key="2">
    <source>
        <dbReference type="SAM" id="Phobius"/>
    </source>
</evidence>
<gene>
    <name evidence="3" type="ORF">FOZ61_001046</name>
</gene>
<dbReference type="OrthoDB" id="440608at2759"/>
<sequence length="140" mass="16317">MDLNAAIHFSIFIIINVEFSTVVGRGTVILSRIEKARVESYKQQRVVASMRRRVEELRNLVELLEEMAHTAAERIRGRTRMSLDLLVERRSRVELHLEQEPLLWTKGSAVDRELHIVTEAIRSLSRQIEKVEEIIFGHDM</sequence>
<keyword evidence="2" id="KW-0472">Membrane</keyword>
<evidence type="ECO:0000313" key="4">
    <source>
        <dbReference type="Proteomes" id="UP000570595"/>
    </source>
</evidence>
<dbReference type="Proteomes" id="UP000570595">
    <property type="component" value="Unassembled WGS sequence"/>
</dbReference>